<sequence>MQQVLSLPQAAIMSSCAVPYAAEIGPHYQPSFINQGPGEKVRNFVLCTTSLQWLGVSDDHQAAYITARHIDQSLYLAC</sequence>
<dbReference type="AlphaFoldDB" id="A0A5A7MIS8"/>
<proteinExistence type="predicted"/>
<gene>
    <name evidence="1" type="ORF">CTTA_4597</name>
</gene>
<evidence type="ECO:0000313" key="2">
    <source>
        <dbReference type="Proteomes" id="UP000323105"/>
    </source>
</evidence>
<reference evidence="1 2" key="1">
    <citation type="journal article" date="2019" name="Microbiol. Resour. Announc.">
        <title>Draft Genome Sequence of Comamonas testosteroni TA441, a Bacterium That Has a Cryptic Phenol Degradation Gene Cluster.</title>
        <authorList>
            <person name="Arai H."/>
            <person name="Ishii M."/>
        </authorList>
    </citation>
    <scope>NUCLEOTIDE SEQUENCE [LARGE SCALE GENOMIC DNA]</scope>
    <source>
        <strain evidence="1 2">TA441</strain>
    </source>
</reference>
<comment type="caution">
    <text evidence="1">The sequence shown here is derived from an EMBL/GenBank/DDBJ whole genome shotgun (WGS) entry which is preliminary data.</text>
</comment>
<dbReference type="EMBL" id="BKBW01000014">
    <property type="protein sequence ID" value="GEQ77592.1"/>
    <property type="molecule type" value="Genomic_DNA"/>
</dbReference>
<accession>A0A5A7MIS8</accession>
<evidence type="ECO:0000313" key="1">
    <source>
        <dbReference type="EMBL" id="GEQ77592.1"/>
    </source>
</evidence>
<name>A0A5A7MIS8_COMTE</name>
<protein>
    <submittedName>
        <fullName evidence="1">Uncharacterized protein</fullName>
    </submittedName>
</protein>
<dbReference type="Proteomes" id="UP000323105">
    <property type="component" value="Unassembled WGS sequence"/>
</dbReference>
<organism evidence="1 2">
    <name type="scientific">Comamonas testosteroni</name>
    <name type="common">Pseudomonas testosteroni</name>
    <dbReference type="NCBI Taxonomy" id="285"/>
    <lineage>
        <taxon>Bacteria</taxon>
        <taxon>Pseudomonadati</taxon>
        <taxon>Pseudomonadota</taxon>
        <taxon>Betaproteobacteria</taxon>
        <taxon>Burkholderiales</taxon>
        <taxon>Comamonadaceae</taxon>
        <taxon>Comamonas</taxon>
    </lineage>
</organism>